<evidence type="ECO:0000256" key="8">
    <source>
        <dbReference type="ARBA" id="ARBA00022833"/>
    </source>
</evidence>
<dbReference type="NCBIfam" id="NF005710">
    <property type="entry name" value="PRK07522.1"/>
    <property type="match status" value="1"/>
</dbReference>
<keyword evidence="5" id="KW-0028">Amino-acid biosynthesis</keyword>
<evidence type="ECO:0000259" key="10">
    <source>
        <dbReference type="Pfam" id="PF07687"/>
    </source>
</evidence>
<dbReference type="InterPro" id="IPR036264">
    <property type="entry name" value="Bact_exopeptidase_dim_dom"/>
</dbReference>
<gene>
    <name evidence="11" type="ORF">SAMN04244559_01972</name>
</gene>
<evidence type="ECO:0000256" key="9">
    <source>
        <dbReference type="ARBA" id="ARBA00023285"/>
    </source>
</evidence>
<keyword evidence="9" id="KW-0170">Cobalt</keyword>
<evidence type="ECO:0000256" key="5">
    <source>
        <dbReference type="ARBA" id="ARBA00022605"/>
    </source>
</evidence>
<dbReference type="AlphaFoldDB" id="A0A1H6HQW3"/>
<comment type="similarity">
    <text evidence="2">Belongs to the peptidase M20A family. ArgE subfamily.</text>
</comment>
<evidence type="ECO:0000256" key="1">
    <source>
        <dbReference type="ARBA" id="ARBA00001947"/>
    </source>
</evidence>
<organism evidence="11 12">
    <name type="scientific">Magnetospirillum fulvum</name>
    <name type="common">Rhodospirillum fulvum</name>
    <dbReference type="NCBI Taxonomy" id="1082"/>
    <lineage>
        <taxon>Bacteria</taxon>
        <taxon>Pseudomonadati</taxon>
        <taxon>Pseudomonadota</taxon>
        <taxon>Alphaproteobacteria</taxon>
        <taxon>Rhodospirillales</taxon>
        <taxon>Rhodospirillaceae</taxon>
        <taxon>Magnetospirillum</taxon>
    </lineage>
</organism>
<protein>
    <submittedName>
        <fullName evidence="11">Acetylornithine deacetylase</fullName>
    </submittedName>
</protein>
<dbReference type="GO" id="GO:0008777">
    <property type="term" value="F:acetylornithine deacetylase activity"/>
    <property type="evidence" value="ECO:0007669"/>
    <property type="project" value="TreeGrafter"/>
</dbReference>
<keyword evidence="6" id="KW-0479">Metal-binding</keyword>
<evidence type="ECO:0000256" key="7">
    <source>
        <dbReference type="ARBA" id="ARBA00022801"/>
    </source>
</evidence>
<dbReference type="Pfam" id="PF01546">
    <property type="entry name" value="Peptidase_M20"/>
    <property type="match status" value="1"/>
</dbReference>
<dbReference type="Proteomes" id="UP000182983">
    <property type="component" value="Unassembled WGS sequence"/>
</dbReference>
<keyword evidence="12" id="KW-1185">Reference proteome</keyword>
<dbReference type="EMBL" id="FNWO01000007">
    <property type="protein sequence ID" value="SEH37462.1"/>
    <property type="molecule type" value="Genomic_DNA"/>
</dbReference>
<evidence type="ECO:0000313" key="12">
    <source>
        <dbReference type="Proteomes" id="UP000182983"/>
    </source>
</evidence>
<dbReference type="Pfam" id="PF07687">
    <property type="entry name" value="M20_dimer"/>
    <property type="match status" value="1"/>
</dbReference>
<evidence type="ECO:0000256" key="4">
    <source>
        <dbReference type="ARBA" id="ARBA00022571"/>
    </source>
</evidence>
<dbReference type="GO" id="GO:0046872">
    <property type="term" value="F:metal ion binding"/>
    <property type="evidence" value="ECO:0007669"/>
    <property type="project" value="UniProtKB-KW"/>
</dbReference>
<reference evidence="12" key="1">
    <citation type="submission" date="2016-10" db="EMBL/GenBank/DDBJ databases">
        <authorList>
            <person name="Varghese N."/>
            <person name="Submissions S."/>
        </authorList>
    </citation>
    <scope>NUCLEOTIDE SEQUENCE [LARGE SCALE GENOMIC DNA]</scope>
    <source>
        <strain evidence="12">DSM 13234</strain>
    </source>
</reference>
<dbReference type="GO" id="GO:0006526">
    <property type="term" value="P:L-arginine biosynthetic process"/>
    <property type="evidence" value="ECO:0007669"/>
    <property type="project" value="UniProtKB-KW"/>
</dbReference>
<evidence type="ECO:0000256" key="6">
    <source>
        <dbReference type="ARBA" id="ARBA00022723"/>
    </source>
</evidence>
<dbReference type="InterPro" id="IPR050072">
    <property type="entry name" value="Peptidase_M20A"/>
</dbReference>
<feature type="domain" description="Peptidase M20 dimerisation" evidence="10">
    <location>
        <begin position="195"/>
        <end position="304"/>
    </location>
</feature>
<sequence>MMTEALPPSVYSERSALSALPPAPRSDIVAMLDRLVAFDTTSRNSNLALIEMAAELLSGLGATTRLTWNDGATKANLFATLGPADRPGIVLSGHSDVVPVDGQDWSSDPFRLDARDGRLYGRGTADMKGFLAAALAFAPDFAAAPLTMPIHFALSYDEEVGCIGVRRLIDDLTGLEVRPRLCIVGEPTQMTLVSGHKGKKSVRCQILGHECHSALNDQGVNAVEIAAEIVARLRAMQRRLRETGPFESGYSPPYTTVHTGTIKGGTALNIVPGECSFEFEIRNLPRHDPELLMAEIRSWTQDLIPEMLAVSDHAGIILNENNTTAGLDMDPDDPAVRLALSLSGGNDTGYLAYTTEAGLFQKSGIPAVVCGPGNIEQAHKADEFVSLDQLAHCESFLGRLLDYVTAPQSGRF</sequence>
<dbReference type="SUPFAM" id="SSF53187">
    <property type="entry name" value="Zn-dependent exopeptidases"/>
    <property type="match status" value="1"/>
</dbReference>
<dbReference type="InterPro" id="IPR010169">
    <property type="entry name" value="AcOrn-deacetyl"/>
</dbReference>
<keyword evidence="4" id="KW-0055">Arginine biosynthesis</keyword>
<keyword evidence="7" id="KW-0378">Hydrolase</keyword>
<dbReference type="SUPFAM" id="SSF55031">
    <property type="entry name" value="Bacterial exopeptidase dimerisation domain"/>
    <property type="match status" value="1"/>
</dbReference>
<dbReference type="PANTHER" id="PTHR43808:SF31">
    <property type="entry name" value="N-ACETYL-L-CITRULLINE DEACETYLASE"/>
    <property type="match status" value="1"/>
</dbReference>
<dbReference type="Gene3D" id="3.30.70.360">
    <property type="match status" value="1"/>
</dbReference>
<comment type="cofactor">
    <cofactor evidence="1">
        <name>Zn(2+)</name>
        <dbReference type="ChEBI" id="CHEBI:29105"/>
    </cofactor>
</comment>
<evidence type="ECO:0000256" key="3">
    <source>
        <dbReference type="ARBA" id="ARBA00022490"/>
    </source>
</evidence>
<dbReference type="InterPro" id="IPR001261">
    <property type="entry name" value="ArgE/DapE_CS"/>
</dbReference>
<proteinExistence type="inferred from homology"/>
<dbReference type="PROSITE" id="PS00759">
    <property type="entry name" value="ARGE_DAPE_CPG2_2"/>
    <property type="match status" value="1"/>
</dbReference>
<dbReference type="NCBIfam" id="TIGR01892">
    <property type="entry name" value="AcOrn-deacetyl"/>
    <property type="match status" value="1"/>
</dbReference>
<keyword evidence="3" id="KW-0963">Cytoplasm</keyword>
<dbReference type="InterPro" id="IPR011650">
    <property type="entry name" value="Peptidase_M20_dimer"/>
</dbReference>
<evidence type="ECO:0000256" key="2">
    <source>
        <dbReference type="ARBA" id="ARBA00005691"/>
    </source>
</evidence>
<dbReference type="PANTHER" id="PTHR43808">
    <property type="entry name" value="ACETYLORNITHINE DEACETYLASE"/>
    <property type="match status" value="1"/>
</dbReference>
<name>A0A1H6HQW3_MAGFU</name>
<keyword evidence="8" id="KW-0862">Zinc</keyword>
<dbReference type="CDD" id="cd03894">
    <property type="entry name" value="M20_ArgE"/>
    <property type="match status" value="1"/>
</dbReference>
<accession>A0A1H6HQW3</accession>
<dbReference type="InterPro" id="IPR002933">
    <property type="entry name" value="Peptidase_M20"/>
</dbReference>
<evidence type="ECO:0000313" key="11">
    <source>
        <dbReference type="EMBL" id="SEH37462.1"/>
    </source>
</evidence>
<dbReference type="Gene3D" id="3.40.630.10">
    <property type="entry name" value="Zn peptidases"/>
    <property type="match status" value="1"/>
</dbReference>